<accession>A0A841CXJ4</accession>
<comment type="caution">
    <text evidence="2">The sequence shown here is derived from an EMBL/GenBank/DDBJ whole genome shotgun (WGS) entry which is preliminary data.</text>
</comment>
<proteinExistence type="predicted"/>
<reference evidence="2 3" key="1">
    <citation type="submission" date="2020-08" db="EMBL/GenBank/DDBJ databases">
        <title>Genomic Encyclopedia of Type Strains, Phase III (KMG-III): the genomes of soil and plant-associated and newly described type strains.</title>
        <authorList>
            <person name="Whitman W."/>
        </authorList>
    </citation>
    <scope>NUCLEOTIDE SEQUENCE [LARGE SCALE GENOMIC DNA]</scope>
    <source>
        <strain evidence="2 3">CECT 8640</strain>
    </source>
</reference>
<dbReference type="SUPFAM" id="SSF50494">
    <property type="entry name" value="Trypsin-like serine proteases"/>
    <property type="match status" value="1"/>
</dbReference>
<protein>
    <submittedName>
        <fullName evidence="2">V8-like Glu-specific endopeptidase</fullName>
    </submittedName>
</protein>
<evidence type="ECO:0000256" key="1">
    <source>
        <dbReference type="ARBA" id="ARBA00022729"/>
    </source>
</evidence>
<name>A0A841CXJ4_9PSEU</name>
<evidence type="ECO:0000313" key="2">
    <source>
        <dbReference type="EMBL" id="MBB5960707.1"/>
    </source>
</evidence>
<dbReference type="InterPro" id="IPR050966">
    <property type="entry name" value="Glutamyl_endopeptidase"/>
</dbReference>
<keyword evidence="3" id="KW-1185">Reference proteome</keyword>
<dbReference type="PANTHER" id="PTHR15462">
    <property type="entry name" value="SERINE PROTEASE"/>
    <property type="match status" value="1"/>
</dbReference>
<dbReference type="InterPro" id="IPR009003">
    <property type="entry name" value="Peptidase_S1_PA"/>
</dbReference>
<evidence type="ECO:0000313" key="3">
    <source>
        <dbReference type="Proteomes" id="UP000547510"/>
    </source>
</evidence>
<dbReference type="Proteomes" id="UP000547510">
    <property type="component" value="Unassembled WGS sequence"/>
</dbReference>
<keyword evidence="1" id="KW-0732">Signal</keyword>
<dbReference type="EMBL" id="JACHJN010000021">
    <property type="protein sequence ID" value="MBB5960707.1"/>
    <property type="molecule type" value="Genomic_DNA"/>
</dbReference>
<sequence length="275" mass="29276">MAPAAAGAPQAPVEHPFTDGAAIAEQRGLDGSVAVGTPTPPLRAATTAASTRPQTLVQGVLVVDAVGPTEQWQCSASAVVSDNRNMIATAAHCLEDGPKDGKPARRGTGGYFVPAYDKTANADTSMPYGKFAISKMAIPGNWTLSGDVDYDFAFATVLPNEKGRLGDLVGWNGLMFNRGREEARTVVGYLGDLTPYRCDGVTSMVAFPFDVRPSLTHCDVDKGASGSPWLADFDGREGWVNGVSSTQHFFPEPFIASPYFDDDVYDLWKSFRGSN</sequence>
<dbReference type="AlphaFoldDB" id="A0A841CXJ4"/>
<gene>
    <name evidence="2" type="ORF">FHS29_007335</name>
</gene>
<dbReference type="Gene3D" id="2.40.10.10">
    <property type="entry name" value="Trypsin-like serine proteases"/>
    <property type="match status" value="2"/>
</dbReference>
<dbReference type="RefSeq" id="WP_184699148.1">
    <property type="nucleotide sequence ID" value="NZ_JACHJN010000021.1"/>
</dbReference>
<dbReference type="InterPro" id="IPR043504">
    <property type="entry name" value="Peptidase_S1_PA_chymotrypsin"/>
</dbReference>
<organism evidence="2 3">
    <name type="scientific">Saccharothrix tamanrassetensis</name>
    <dbReference type="NCBI Taxonomy" id="1051531"/>
    <lineage>
        <taxon>Bacteria</taxon>
        <taxon>Bacillati</taxon>
        <taxon>Actinomycetota</taxon>
        <taxon>Actinomycetes</taxon>
        <taxon>Pseudonocardiales</taxon>
        <taxon>Pseudonocardiaceae</taxon>
        <taxon>Saccharothrix</taxon>
    </lineage>
</organism>